<name>A0A1G4QBR5_9BACL</name>
<dbReference type="OrthoDB" id="2964978at2"/>
<evidence type="ECO:0000313" key="2">
    <source>
        <dbReference type="Proteomes" id="UP000198601"/>
    </source>
</evidence>
<protein>
    <submittedName>
        <fullName evidence="1">Uncharacterized protein</fullName>
    </submittedName>
</protein>
<organism evidence="1 2">
    <name type="scientific">Paenibacillus tianmuensis</name>
    <dbReference type="NCBI Taxonomy" id="624147"/>
    <lineage>
        <taxon>Bacteria</taxon>
        <taxon>Bacillati</taxon>
        <taxon>Bacillota</taxon>
        <taxon>Bacilli</taxon>
        <taxon>Bacillales</taxon>
        <taxon>Paenibacillaceae</taxon>
        <taxon>Paenibacillus</taxon>
    </lineage>
</organism>
<evidence type="ECO:0000313" key="1">
    <source>
        <dbReference type="EMBL" id="SCW41768.1"/>
    </source>
</evidence>
<reference evidence="2" key="1">
    <citation type="submission" date="2016-10" db="EMBL/GenBank/DDBJ databases">
        <authorList>
            <person name="Varghese N."/>
            <person name="Submissions S."/>
        </authorList>
    </citation>
    <scope>NUCLEOTIDE SEQUENCE [LARGE SCALE GENOMIC DNA]</scope>
    <source>
        <strain evidence="2">CGMCC 1.8946</strain>
    </source>
</reference>
<dbReference type="RefSeq" id="WP_090668388.1">
    <property type="nucleotide sequence ID" value="NZ_FMTT01000006.1"/>
</dbReference>
<dbReference type="EMBL" id="FMTT01000006">
    <property type="protein sequence ID" value="SCW41768.1"/>
    <property type="molecule type" value="Genomic_DNA"/>
</dbReference>
<sequence length="192" mass="21877">MFDPTIFDNLKVVLEGHLYDLDAEQTIRVIGREDFIDLASMKRIFSMRIRRDEGCCQAEISMTSVLSDFAGERFRLVEPGERPGAKLALRLEMPLSHSEHAAELHRAMADRWAEEARIRHERSAEFVPDDGPGRSGGEVSDENGAYRIHIEFIRKIDESHIGDMESLLTHLVDSLVDADEVGERKRRGRDSE</sequence>
<dbReference type="STRING" id="624147.SAMN04487970_100684"/>
<proteinExistence type="predicted"/>
<dbReference type="AlphaFoldDB" id="A0A1G4QBR5"/>
<accession>A0A1G4QBR5</accession>
<dbReference type="Proteomes" id="UP000198601">
    <property type="component" value="Unassembled WGS sequence"/>
</dbReference>
<gene>
    <name evidence="1" type="ORF">SAMN04487970_100684</name>
</gene>
<keyword evidence="2" id="KW-1185">Reference proteome</keyword>